<keyword evidence="3" id="KW-1185">Reference proteome</keyword>
<name>A0A4Y8ZY14_9SPHN</name>
<feature type="transmembrane region" description="Helical" evidence="1">
    <location>
        <begin position="45"/>
        <end position="64"/>
    </location>
</feature>
<dbReference type="EMBL" id="SPDV01000001">
    <property type="protein sequence ID" value="TFI60165.1"/>
    <property type="molecule type" value="Genomic_DNA"/>
</dbReference>
<accession>A0A4Y8ZY14</accession>
<reference evidence="2 3" key="1">
    <citation type="submission" date="2019-03" db="EMBL/GenBank/DDBJ databases">
        <title>Genome sequence of Sphingomonas sp. 17J27-24.</title>
        <authorList>
            <person name="Kim M."/>
            <person name="Maeng S."/>
            <person name="Sathiyaraj S."/>
        </authorList>
    </citation>
    <scope>NUCLEOTIDE SEQUENCE [LARGE SCALE GENOMIC DNA]</scope>
    <source>
        <strain evidence="2 3">17J27-24</strain>
    </source>
</reference>
<gene>
    <name evidence="2" type="ORF">E2493_00150</name>
</gene>
<keyword evidence="1" id="KW-0472">Membrane</keyword>
<organism evidence="2 3">
    <name type="scientific">Sphingomonas parva</name>
    <dbReference type="NCBI Taxonomy" id="2555898"/>
    <lineage>
        <taxon>Bacteria</taxon>
        <taxon>Pseudomonadati</taxon>
        <taxon>Pseudomonadota</taxon>
        <taxon>Alphaproteobacteria</taxon>
        <taxon>Sphingomonadales</taxon>
        <taxon>Sphingomonadaceae</taxon>
        <taxon>Sphingomonas</taxon>
    </lineage>
</organism>
<dbReference type="Proteomes" id="UP000298213">
    <property type="component" value="Unassembled WGS sequence"/>
</dbReference>
<protein>
    <submittedName>
        <fullName evidence="2">Uncharacterized protein</fullName>
    </submittedName>
</protein>
<dbReference type="AlphaFoldDB" id="A0A4Y8ZY14"/>
<keyword evidence="1" id="KW-1133">Transmembrane helix</keyword>
<evidence type="ECO:0000256" key="1">
    <source>
        <dbReference type="SAM" id="Phobius"/>
    </source>
</evidence>
<keyword evidence="1" id="KW-0812">Transmembrane</keyword>
<feature type="transmembrane region" description="Helical" evidence="1">
    <location>
        <begin position="12"/>
        <end position="38"/>
    </location>
</feature>
<evidence type="ECO:0000313" key="3">
    <source>
        <dbReference type="Proteomes" id="UP000298213"/>
    </source>
</evidence>
<evidence type="ECO:0000313" key="2">
    <source>
        <dbReference type="EMBL" id="TFI60165.1"/>
    </source>
</evidence>
<proteinExistence type="predicted"/>
<sequence>MAPLVIETGSAFGWIAVYLLFFSPLLLLVAAIAGLFAWRRYNRTRLAIALIFFLPAVVVLAGTLSL</sequence>
<comment type="caution">
    <text evidence="2">The sequence shown here is derived from an EMBL/GenBank/DDBJ whole genome shotgun (WGS) entry which is preliminary data.</text>
</comment>